<evidence type="ECO:0000259" key="2">
    <source>
        <dbReference type="Pfam" id="PF20434"/>
    </source>
</evidence>
<keyword evidence="1 3" id="KW-0378">Hydrolase</keyword>
<organism evidence="3 4">
    <name type="scientific">Segetibacter aerophilus</name>
    <dbReference type="NCBI Taxonomy" id="670293"/>
    <lineage>
        <taxon>Bacteria</taxon>
        <taxon>Pseudomonadati</taxon>
        <taxon>Bacteroidota</taxon>
        <taxon>Chitinophagia</taxon>
        <taxon>Chitinophagales</taxon>
        <taxon>Chitinophagaceae</taxon>
        <taxon>Segetibacter</taxon>
    </lineage>
</organism>
<accession>A0A512BIG4</accession>
<dbReference type="PANTHER" id="PTHR48081:SF6">
    <property type="entry name" value="PEPTIDASE S9 PROLYL OLIGOPEPTIDASE CATALYTIC DOMAIN-CONTAINING PROTEIN"/>
    <property type="match status" value="1"/>
</dbReference>
<keyword evidence="3" id="KW-0858">Xylan degradation</keyword>
<dbReference type="InterPro" id="IPR050300">
    <property type="entry name" value="GDXG_lipolytic_enzyme"/>
</dbReference>
<dbReference type="GO" id="GO:0016798">
    <property type="term" value="F:hydrolase activity, acting on glycosyl bonds"/>
    <property type="evidence" value="ECO:0007669"/>
    <property type="project" value="UniProtKB-KW"/>
</dbReference>
<keyword evidence="3" id="KW-0624">Polysaccharide degradation</keyword>
<gene>
    <name evidence="3" type="ORF">SAE01_41510</name>
</gene>
<evidence type="ECO:0000313" key="4">
    <source>
        <dbReference type="Proteomes" id="UP000321513"/>
    </source>
</evidence>
<protein>
    <submittedName>
        <fullName evidence="3">Beta-xylanase</fullName>
    </submittedName>
</protein>
<dbReference type="GO" id="GO:0045493">
    <property type="term" value="P:xylan catabolic process"/>
    <property type="evidence" value="ECO:0007669"/>
    <property type="project" value="UniProtKB-KW"/>
</dbReference>
<dbReference type="Proteomes" id="UP000321513">
    <property type="component" value="Unassembled WGS sequence"/>
</dbReference>
<dbReference type="InterPro" id="IPR049492">
    <property type="entry name" value="BD-FAE-like_dom"/>
</dbReference>
<reference evidence="3 4" key="1">
    <citation type="submission" date="2019-07" db="EMBL/GenBank/DDBJ databases">
        <title>Whole genome shotgun sequence of Segetibacter aerophilus NBRC 106135.</title>
        <authorList>
            <person name="Hosoyama A."/>
            <person name="Uohara A."/>
            <person name="Ohji S."/>
            <person name="Ichikawa N."/>
        </authorList>
    </citation>
    <scope>NUCLEOTIDE SEQUENCE [LARGE SCALE GENOMIC DNA]</scope>
    <source>
        <strain evidence="3 4">NBRC 106135</strain>
    </source>
</reference>
<dbReference type="AlphaFoldDB" id="A0A512BIG4"/>
<dbReference type="Gene3D" id="3.40.50.1820">
    <property type="entry name" value="alpha/beta hydrolase"/>
    <property type="match status" value="1"/>
</dbReference>
<dbReference type="SUPFAM" id="SSF53474">
    <property type="entry name" value="alpha/beta-Hydrolases"/>
    <property type="match status" value="1"/>
</dbReference>
<keyword evidence="3" id="KW-0326">Glycosidase</keyword>
<dbReference type="InterPro" id="IPR029058">
    <property type="entry name" value="AB_hydrolase_fold"/>
</dbReference>
<dbReference type="PANTHER" id="PTHR48081">
    <property type="entry name" value="AB HYDROLASE SUPERFAMILY PROTEIN C4A8.06C"/>
    <property type="match status" value="1"/>
</dbReference>
<sequence length="294" mass="32082">MSIASTAQEITLPLWPAGKVPNYQKTNETEKSDTTDIVRISKVQNPEIAVFIPSKKSATGQAVVICPGGGYGILAYNWEGTDIAKWFNSKGITAIVLKYRLPNSKSNIVPDKSPLMDAQRAIRLVRANADKWNIKMNRVGIMGFSAGGHLASTAGTHFDNGNAGAADPIDRLSSRPDFMILMYPVITMSKPTMHSGSRNNLIGQNASSEQAKFYSAELNVTKETPPTFLAHATDDNGVPVENSLMFYQALKDHGIPAEMHLYPKGGHGFGLALGIPETESWTDRCIDWMRSLNK</sequence>
<proteinExistence type="predicted"/>
<evidence type="ECO:0000256" key="1">
    <source>
        <dbReference type="ARBA" id="ARBA00022801"/>
    </source>
</evidence>
<comment type="caution">
    <text evidence="3">The sequence shown here is derived from an EMBL/GenBank/DDBJ whole genome shotgun (WGS) entry which is preliminary data.</text>
</comment>
<evidence type="ECO:0000313" key="3">
    <source>
        <dbReference type="EMBL" id="GEO11655.1"/>
    </source>
</evidence>
<dbReference type="EMBL" id="BJYT01000026">
    <property type="protein sequence ID" value="GEO11655.1"/>
    <property type="molecule type" value="Genomic_DNA"/>
</dbReference>
<dbReference type="Pfam" id="PF20434">
    <property type="entry name" value="BD-FAE"/>
    <property type="match status" value="1"/>
</dbReference>
<keyword evidence="4" id="KW-1185">Reference proteome</keyword>
<feature type="domain" description="BD-FAE-like" evidence="2">
    <location>
        <begin position="50"/>
        <end position="250"/>
    </location>
</feature>
<keyword evidence="3" id="KW-0119">Carbohydrate metabolism</keyword>
<name>A0A512BIG4_9BACT</name>